<dbReference type="InterPro" id="IPR007481">
    <property type="entry name" value="SspB"/>
</dbReference>
<name>A0A5R9JAE4_9PROT</name>
<dbReference type="Pfam" id="PF04386">
    <property type="entry name" value="SspB"/>
    <property type="match status" value="1"/>
</dbReference>
<dbReference type="SUPFAM" id="SSF101738">
    <property type="entry name" value="SspB-like"/>
    <property type="match status" value="1"/>
</dbReference>
<sequence length="198" mass="21232">MSDKFDGDGPIGETGEDEAGLPASLLPYERWVEDAYRQVMVKALCFARDEGLPGQHHFYLTFLTSAPGVGIPDRLRAQYPQEMTIVLQHQFWDLKVDASDAVMSVGLSFGGIPSTLVIPFAAITGFADPQVRMVLRFTPPAEETAAAPAQLPHSRPSPAGLAAAEDASRDKPAGEDAPADSTPQVVSLDAFRRRGPGN</sequence>
<feature type="region of interest" description="Disordered" evidence="1">
    <location>
        <begin position="144"/>
        <end position="198"/>
    </location>
</feature>
<keyword evidence="3" id="KW-1185">Reference proteome</keyword>
<protein>
    <recommendedName>
        <fullName evidence="4">Stringent starvation protein B</fullName>
    </recommendedName>
</protein>
<evidence type="ECO:0000313" key="2">
    <source>
        <dbReference type="EMBL" id="TLU72336.1"/>
    </source>
</evidence>
<reference evidence="2 3" key="1">
    <citation type="submission" date="2019-05" db="EMBL/GenBank/DDBJ databases">
        <authorList>
            <person name="Pankratov T."/>
            <person name="Grouzdev D."/>
        </authorList>
    </citation>
    <scope>NUCLEOTIDE SEQUENCE [LARGE SCALE GENOMIC DNA]</scope>
    <source>
        <strain evidence="2 3">KEBCLARHB70R</strain>
    </source>
</reference>
<dbReference type="EMBL" id="VCDI01000003">
    <property type="protein sequence ID" value="TLU72336.1"/>
    <property type="molecule type" value="Genomic_DNA"/>
</dbReference>
<proteinExistence type="predicted"/>
<organism evidence="2 3">
    <name type="scientific">Lichenicoccus roseus</name>
    <dbReference type="NCBI Taxonomy" id="2683649"/>
    <lineage>
        <taxon>Bacteria</taxon>
        <taxon>Pseudomonadati</taxon>
        <taxon>Pseudomonadota</taxon>
        <taxon>Alphaproteobacteria</taxon>
        <taxon>Acetobacterales</taxon>
        <taxon>Acetobacteraceae</taxon>
        <taxon>Lichenicoccus</taxon>
    </lineage>
</organism>
<evidence type="ECO:0000256" key="1">
    <source>
        <dbReference type="SAM" id="MobiDB-lite"/>
    </source>
</evidence>
<feature type="region of interest" description="Disordered" evidence="1">
    <location>
        <begin position="1"/>
        <end position="20"/>
    </location>
</feature>
<dbReference type="InterPro" id="IPR036760">
    <property type="entry name" value="SspB-like_sf"/>
</dbReference>
<dbReference type="Gene3D" id="2.30.30.220">
    <property type="entry name" value="SspB-like"/>
    <property type="match status" value="1"/>
</dbReference>
<dbReference type="OrthoDB" id="9800412at2"/>
<dbReference type="RefSeq" id="WP_138325798.1">
    <property type="nucleotide sequence ID" value="NZ_VCDI01000003.1"/>
</dbReference>
<evidence type="ECO:0000313" key="3">
    <source>
        <dbReference type="Proteomes" id="UP000305654"/>
    </source>
</evidence>
<accession>A0A5R9JAE4</accession>
<comment type="caution">
    <text evidence="2">The sequence shown here is derived from an EMBL/GenBank/DDBJ whole genome shotgun (WGS) entry which is preliminary data.</text>
</comment>
<dbReference type="Proteomes" id="UP000305654">
    <property type="component" value="Unassembled WGS sequence"/>
</dbReference>
<dbReference type="AlphaFoldDB" id="A0A5R9JAE4"/>
<gene>
    <name evidence="2" type="ORF">FE263_09625</name>
</gene>
<evidence type="ECO:0008006" key="4">
    <source>
        <dbReference type="Google" id="ProtNLM"/>
    </source>
</evidence>